<dbReference type="Proteomes" id="UP000223606">
    <property type="component" value="Chromosome 1"/>
</dbReference>
<dbReference type="EMBL" id="LT960614">
    <property type="protein sequence ID" value="SON57789.1"/>
    <property type="molecule type" value="Genomic_DNA"/>
</dbReference>
<keyword evidence="3" id="KW-0804">Transcription</keyword>
<feature type="domain" description="HTH iclR-type" evidence="5">
    <location>
        <begin position="35"/>
        <end position="97"/>
    </location>
</feature>
<feature type="region of interest" description="Disordered" evidence="4">
    <location>
        <begin position="1"/>
        <end position="35"/>
    </location>
</feature>
<dbReference type="Pfam" id="PF01614">
    <property type="entry name" value="IclR_C"/>
    <property type="match status" value="1"/>
</dbReference>
<evidence type="ECO:0000313" key="8">
    <source>
        <dbReference type="Proteomes" id="UP000223606"/>
    </source>
</evidence>
<dbReference type="InterPro" id="IPR029016">
    <property type="entry name" value="GAF-like_dom_sf"/>
</dbReference>
<keyword evidence="8" id="KW-1185">Reference proteome</keyword>
<dbReference type="Pfam" id="PF09339">
    <property type="entry name" value="HTH_IclR"/>
    <property type="match status" value="1"/>
</dbReference>
<protein>
    <submittedName>
        <fullName evidence="7">Transcriptional regulator KdgR</fullName>
    </submittedName>
</protein>
<dbReference type="InterPro" id="IPR050707">
    <property type="entry name" value="HTH_MetabolicPath_Reg"/>
</dbReference>
<evidence type="ECO:0000256" key="3">
    <source>
        <dbReference type="ARBA" id="ARBA00023163"/>
    </source>
</evidence>
<evidence type="ECO:0000256" key="1">
    <source>
        <dbReference type="ARBA" id="ARBA00023015"/>
    </source>
</evidence>
<evidence type="ECO:0000313" key="7">
    <source>
        <dbReference type="EMBL" id="SON57789.1"/>
    </source>
</evidence>
<keyword evidence="2" id="KW-0238">DNA-binding</keyword>
<evidence type="ECO:0000259" key="5">
    <source>
        <dbReference type="PROSITE" id="PS51077"/>
    </source>
</evidence>
<dbReference type="PROSITE" id="PS51078">
    <property type="entry name" value="ICLR_ED"/>
    <property type="match status" value="1"/>
</dbReference>
<dbReference type="PROSITE" id="PS51077">
    <property type="entry name" value="HTH_ICLR"/>
    <property type="match status" value="1"/>
</dbReference>
<dbReference type="SMART" id="SM00346">
    <property type="entry name" value="HTH_ICLR"/>
    <property type="match status" value="1"/>
</dbReference>
<evidence type="ECO:0000256" key="2">
    <source>
        <dbReference type="ARBA" id="ARBA00023125"/>
    </source>
</evidence>
<proteinExistence type="predicted"/>
<keyword evidence="1" id="KW-0805">Transcription regulation</keyword>
<dbReference type="InterPro" id="IPR036390">
    <property type="entry name" value="WH_DNA-bd_sf"/>
</dbReference>
<dbReference type="PANTHER" id="PTHR30136">
    <property type="entry name" value="HELIX-TURN-HELIX TRANSCRIPTIONAL REGULATOR, ICLR FAMILY"/>
    <property type="match status" value="1"/>
</dbReference>
<evidence type="ECO:0000259" key="6">
    <source>
        <dbReference type="PROSITE" id="PS51078"/>
    </source>
</evidence>
<gene>
    <name evidence="7" type="primary">kdgR_2</name>
    <name evidence="7" type="ORF">HDIA_4248</name>
</gene>
<dbReference type="GO" id="GO:0045892">
    <property type="term" value="P:negative regulation of DNA-templated transcription"/>
    <property type="evidence" value="ECO:0007669"/>
    <property type="project" value="TreeGrafter"/>
</dbReference>
<dbReference type="InterPro" id="IPR005471">
    <property type="entry name" value="Tscrpt_reg_IclR_N"/>
</dbReference>
<sequence>MERAVEIERNQGDMKPTRSASRPASGKPKAQRNRLSSVTTAIRLLKAFSEEEPEIGVSALAERLGIAKSTVHRLAVTLVAEGLMEQNAETERYRLGVGLFGLGTLVRRRMELSSEARPYLFDLRERTGETVLLGIPTETEIMYIYNLESRQALSMRSDIGVRRPGYCTAVGRAIFAYAPEETIDQLLTPPLAGRTGQTITDPAALRAILADVRQQGFAIEDEESEPGIRCVAAPIRRSDGAIAGAVGVAGPSVRLSLEKLNDLSATVMATATSISARLGYLRP</sequence>
<dbReference type="PANTHER" id="PTHR30136:SF35">
    <property type="entry name" value="HTH-TYPE TRANSCRIPTIONAL REGULATOR RV1719"/>
    <property type="match status" value="1"/>
</dbReference>
<feature type="compositionally biased region" description="Basic and acidic residues" evidence="4">
    <location>
        <begin position="1"/>
        <end position="16"/>
    </location>
</feature>
<dbReference type="Gene3D" id="3.30.450.40">
    <property type="match status" value="1"/>
</dbReference>
<dbReference type="FunFam" id="1.10.10.10:FF:000056">
    <property type="entry name" value="IclR family transcriptional regulator"/>
    <property type="match status" value="1"/>
</dbReference>
<dbReference type="GO" id="GO:0003700">
    <property type="term" value="F:DNA-binding transcription factor activity"/>
    <property type="evidence" value="ECO:0007669"/>
    <property type="project" value="TreeGrafter"/>
</dbReference>
<accession>A0A2C9DC84</accession>
<organism evidence="7 8">
    <name type="scientific">Hartmannibacter diazotrophicus</name>
    <dbReference type="NCBI Taxonomy" id="1482074"/>
    <lineage>
        <taxon>Bacteria</taxon>
        <taxon>Pseudomonadati</taxon>
        <taxon>Pseudomonadota</taxon>
        <taxon>Alphaproteobacteria</taxon>
        <taxon>Hyphomicrobiales</taxon>
        <taxon>Pleomorphomonadaceae</taxon>
        <taxon>Hartmannibacter</taxon>
    </lineage>
</organism>
<dbReference type="Gene3D" id="1.10.10.10">
    <property type="entry name" value="Winged helix-like DNA-binding domain superfamily/Winged helix DNA-binding domain"/>
    <property type="match status" value="1"/>
</dbReference>
<dbReference type="KEGG" id="hdi:HDIA_4248"/>
<dbReference type="SUPFAM" id="SSF46785">
    <property type="entry name" value="Winged helix' DNA-binding domain"/>
    <property type="match status" value="1"/>
</dbReference>
<dbReference type="InterPro" id="IPR014757">
    <property type="entry name" value="Tscrpt_reg_IclR_C"/>
</dbReference>
<dbReference type="GO" id="GO:0003677">
    <property type="term" value="F:DNA binding"/>
    <property type="evidence" value="ECO:0007669"/>
    <property type="project" value="UniProtKB-KW"/>
</dbReference>
<name>A0A2C9DC84_9HYPH</name>
<dbReference type="SUPFAM" id="SSF55781">
    <property type="entry name" value="GAF domain-like"/>
    <property type="match status" value="1"/>
</dbReference>
<dbReference type="AlphaFoldDB" id="A0A2C9DC84"/>
<evidence type="ECO:0000256" key="4">
    <source>
        <dbReference type="SAM" id="MobiDB-lite"/>
    </source>
</evidence>
<dbReference type="InterPro" id="IPR036388">
    <property type="entry name" value="WH-like_DNA-bd_sf"/>
</dbReference>
<feature type="domain" description="IclR-ED" evidence="6">
    <location>
        <begin position="98"/>
        <end position="280"/>
    </location>
</feature>
<reference evidence="8" key="1">
    <citation type="submission" date="2017-09" db="EMBL/GenBank/DDBJ databases">
        <title>Genome sequence of Nannocystis excedens DSM 71.</title>
        <authorList>
            <person name="Blom J."/>
        </authorList>
    </citation>
    <scope>NUCLEOTIDE SEQUENCE [LARGE SCALE GENOMIC DNA]</scope>
    <source>
        <strain evidence="8">type strain: E19</strain>
    </source>
</reference>